<sequence>MLKLKWTRPTMDEWQKDILAVVGHLILICGRQTGKTEIIAYLESLYVLNTPNAHLLIVSGVERQAGGLYRKMLAYIEDNHPKALTRGDQRPMRTVFHLENGSVVRTEPLGNMGSGARQHTVTRIVFEEMQLIPEDAYSAITPMLLTTGGDIHMLGTAWATEGYAYERESDEDFTVARIDSEKVAELRPEPQRTIMLKHLERERKRMSEAEYAQEYLAIPSEKMRQIFSDKLIKKLQVLKRRELIIKDRRHSCGVDPAGLGEDEGAITILDTEDNDNVKQVDFIITKKLLTTETTDKIISLDKRYDFGNIYVDDGGVGFGVYSELMANDDTRIKTIPLNNAQRSISKDDTKRKRILKEDLYMNLLKMMERGKIQLLDDPEIRESLKSCKFEYQEKSKKLLITSSYNHPVESLTRAAWDAEGKHLNLKVYSIPV</sequence>
<keyword evidence="1" id="KW-1188">Viral release from host cell</keyword>
<feature type="domain" description="Terminase large subunit gp17-like C-terminal" evidence="2">
    <location>
        <begin position="253"/>
        <end position="396"/>
    </location>
</feature>
<protein>
    <recommendedName>
        <fullName evidence="2">Terminase large subunit gp17-like C-terminal domain-containing protein</fullName>
    </recommendedName>
</protein>
<dbReference type="InterPro" id="IPR027417">
    <property type="entry name" value="P-loop_NTPase"/>
</dbReference>
<proteinExistence type="predicted"/>
<gene>
    <name evidence="3" type="ORF">LCGC14_1916820</name>
</gene>
<dbReference type="InterPro" id="IPR035421">
    <property type="entry name" value="Terminase_6C"/>
</dbReference>
<dbReference type="AlphaFoldDB" id="A0A0F9FSR2"/>
<evidence type="ECO:0000313" key="3">
    <source>
        <dbReference type="EMBL" id="KKL89228.1"/>
    </source>
</evidence>
<organism evidence="3">
    <name type="scientific">marine sediment metagenome</name>
    <dbReference type="NCBI Taxonomy" id="412755"/>
    <lineage>
        <taxon>unclassified sequences</taxon>
        <taxon>metagenomes</taxon>
        <taxon>ecological metagenomes</taxon>
    </lineage>
</organism>
<dbReference type="EMBL" id="LAZR01020345">
    <property type="protein sequence ID" value="KKL89228.1"/>
    <property type="molecule type" value="Genomic_DNA"/>
</dbReference>
<comment type="caution">
    <text evidence="3">The sequence shown here is derived from an EMBL/GenBank/DDBJ whole genome shotgun (WGS) entry which is preliminary data.</text>
</comment>
<reference evidence="3" key="1">
    <citation type="journal article" date="2015" name="Nature">
        <title>Complex archaea that bridge the gap between prokaryotes and eukaryotes.</title>
        <authorList>
            <person name="Spang A."/>
            <person name="Saw J.H."/>
            <person name="Jorgensen S.L."/>
            <person name="Zaremba-Niedzwiedzka K."/>
            <person name="Martijn J."/>
            <person name="Lind A.E."/>
            <person name="van Eijk R."/>
            <person name="Schleper C."/>
            <person name="Guy L."/>
            <person name="Ettema T.J."/>
        </authorList>
    </citation>
    <scope>NUCLEOTIDE SEQUENCE</scope>
</reference>
<name>A0A0F9FSR2_9ZZZZ</name>
<accession>A0A0F9FSR2</accession>
<dbReference type="Pfam" id="PF17289">
    <property type="entry name" value="Terminase_6C"/>
    <property type="match status" value="1"/>
</dbReference>
<dbReference type="Gene3D" id="3.40.50.300">
    <property type="entry name" value="P-loop containing nucleotide triphosphate hydrolases"/>
    <property type="match status" value="1"/>
</dbReference>
<evidence type="ECO:0000256" key="1">
    <source>
        <dbReference type="ARBA" id="ARBA00022612"/>
    </source>
</evidence>
<dbReference type="Gene3D" id="3.30.420.240">
    <property type="match status" value="1"/>
</dbReference>
<evidence type="ECO:0000259" key="2">
    <source>
        <dbReference type="Pfam" id="PF17289"/>
    </source>
</evidence>